<proteinExistence type="predicted"/>
<evidence type="ECO:0000313" key="3">
    <source>
        <dbReference type="Proteomes" id="UP000283458"/>
    </source>
</evidence>
<feature type="region of interest" description="Disordered" evidence="1">
    <location>
        <begin position="1"/>
        <end position="28"/>
    </location>
</feature>
<evidence type="ECO:0000313" key="2">
    <source>
        <dbReference type="EMBL" id="RJF81675.1"/>
    </source>
</evidence>
<name>A0A418VX21_9PROT</name>
<reference evidence="2 3" key="1">
    <citation type="submission" date="2018-09" db="EMBL/GenBank/DDBJ databases">
        <authorList>
            <person name="Zhu H."/>
        </authorList>
    </citation>
    <scope>NUCLEOTIDE SEQUENCE [LARGE SCALE GENOMIC DNA]</scope>
    <source>
        <strain evidence="2 3">K2W22B-5</strain>
    </source>
</reference>
<gene>
    <name evidence="2" type="ORF">D3877_16265</name>
</gene>
<keyword evidence="3" id="KW-1185">Reference proteome</keyword>
<accession>A0A418VX21</accession>
<evidence type="ECO:0000256" key="1">
    <source>
        <dbReference type="SAM" id="MobiDB-lite"/>
    </source>
</evidence>
<dbReference type="Proteomes" id="UP000283458">
    <property type="component" value="Unassembled WGS sequence"/>
</dbReference>
<sequence>MRHTHPNPLRTEAEAHHRRGAKSMSEDVAQALASGFPVRVITAEDVRDNAPPTAWAKSIRTRARRGAEAAAARKREAARREAARS</sequence>
<comment type="caution">
    <text evidence="2">The sequence shown here is derived from an EMBL/GenBank/DDBJ whole genome shotgun (WGS) entry which is preliminary data.</text>
</comment>
<dbReference type="EMBL" id="QYUL01000002">
    <property type="protein sequence ID" value="RJF81675.1"/>
    <property type="molecule type" value="Genomic_DNA"/>
</dbReference>
<protein>
    <submittedName>
        <fullName evidence="2">Uncharacterized protein</fullName>
    </submittedName>
</protein>
<organism evidence="2 3">
    <name type="scientific">Azospirillum cavernae</name>
    <dbReference type="NCBI Taxonomy" id="2320860"/>
    <lineage>
        <taxon>Bacteria</taxon>
        <taxon>Pseudomonadati</taxon>
        <taxon>Pseudomonadota</taxon>
        <taxon>Alphaproteobacteria</taxon>
        <taxon>Rhodospirillales</taxon>
        <taxon>Azospirillaceae</taxon>
        <taxon>Azospirillum</taxon>
    </lineage>
</organism>
<dbReference type="AlphaFoldDB" id="A0A418VX21"/>
<feature type="region of interest" description="Disordered" evidence="1">
    <location>
        <begin position="66"/>
        <end position="85"/>
    </location>
</feature>
<dbReference type="RefSeq" id="WP_119831767.1">
    <property type="nucleotide sequence ID" value="NZ_QYUL01000002.1"/>
</dbReference>